<dbReference type="Proteomes" id="UP000824001">
    <property type="component" value="Unassembled WGS sequence"/>
</dbReference>
<dbReference type="PANTHER" id="PTHR40446:SF2">
    <property type="entry name" value="N-ACETYLGLUCOSAMINE-1-PHOSPHODIESTER ALPHA-N-ACETYLGLUCOSAMINIDASE"/>
    <property type="match status" value="1"/>
</dbReference>
<evidence type="ECO:0000313" key="5">
    <source>
        <dbReference type="Proteomes" id="UP000824001"/>
    </source>
</evidence>
<dbReference type="PROSITE" id="PS51272">
    <property type="entry name" value="SLH"/>
    <property type="match status" value="3"/>
</dbReference>
<reference evidence="4" key="1">
    <citation type="submission" date="2020-10" db="EMBL/GenBank/DDBJ databases">
        <authorList>
            <person name="Gilroy R."/>
        </authorList>
    </citation>
    <scope>NUCLEOTIDE SEQUENCE</scope>
    <source>
        <strain evidence="4">ChiHjej10B9-9673</strain>
    </source>
</reference>
<name>A0A9D1FFT8_9FIRM</name>
<feature type="domain" description="SLH" evidence="3">
    <location>
        <begin position="566"/>
        <end position="625"/>
    </location>
</feature>
<protein>
    <submittedName>
        <fullName evidence="4">S-layer homology domain-containing protein</fullName>
    </submittedName>
</protein>
<proteinExistence type="predicted"/>
<feature type="signal peptide" evidence="2">
    <location>
        <begin position="1"/>
        <end position="21"/>
    </location>
</feature>
<dbReference type="EMBL" id="DVJK01000264">
    <property type="protein sequence ID" value="HIS67721.1"/>
    <property type="molecule type" value="Genomic_DNA"/>
</dbReference>
<evidence type="ECO:0000259" key="3">
    <source>
        <dbReference type="PROSITE" id="PS51272"/>
    </source>
</evidence>
<gene>
    <name evidence="4" type="ORF">IAC18_09165</name>
</gene>
<dbReference type="Pfam" id="PF09992">
    <property type="entry name" value="NAGPA"/>
    <property type="match status" value="1"/>
</dbReference>
<feature type="domain" description="SLH" evidence="3">
    <location>
        <begin position="626"/>
        <end position="689"/>
    </location>
</feature>
<evidence type="ECO:0000313" key="4">
    <source>
        <dbReference type="EMBL" id="HIS67721.1"/>
    </source>
</evidence>
<dbReference type="InterPro" id="IPR018711">
    <property type="entry name" value="NAGPA"/>
</dbReference>
<feature type="chain" id="PRO_5039556466" evidence="2">
    <location>
        <begin position="22"/>
        <end position="749"/>
    </location>
</feature>
<organism evidence="4 5">
    <name type="scientific">Candidatus Scatomorpha merdipullorum</name>
    <dbReference type="NCBI Taxonomy" id="2840927"/>
    <lineage>
        <taxon>Bacteria</taxon>
        <taxon>Bacillati</taxon>
        <taxon>Bacillota</taxon>
        <taxon>Clostridia</taxon>
        <taxon>Eubacteriales</taxon>
        <taxon>Candidatus Scatomorpha</taxon>
    </lineage>
</organism>
<sequence length="749" mass="77886">MKRRILSLLLALTLLTTAALAYGGGTGEAVYLNSAELAEGFTYENAVSYGGEGRVETHTLYTRPRGEVYPIVMACDTIFGGFTLSQMLSYAENLGYNVVGAVNADFGESTGVPTGMVVEDGVYKSSPEGNSAVGFTDGRAHVSDRPEVEITLTNEENGFEYTTEHLNKSRRGYGAWLFSEYFSTVSTRTSGEGWFVRFEVRGGEDIGLGGELELVVTEVSGEGGSVPIGEDNLVFTASAAAGLGEVFAAFEPGDRVTLSVDCSDSALEDADWVTGCGNILALDGRVYDRDRWNSTVSDANPRTALGIKRDGSVVYQVLDGRGAHSAGATLDELVEDLLDLGCVDVVNLDGGGSSVMSLRLPGSEGFTTVNVPSDGKPRSVCSYILFVTDSEPSGRAERLHLLEDGGFVLAGSTVDISLAATDSALRTVPLPESLSVRAQRGSVSGVEYAAPASAGTDKISVSGGGASGSGTLHVIDSLDSISVTDAGSGAEITQLMLENGESVRLEISAEYLMRDVAFDISDVEFTVTGGVGSVDSEGVFTAASVGAAAGSVDISFGGKSLSIPVRVAFEFTDMRGHWASESVKRLFEAGIVSGVSETEFGPGQSMKRGDFVLMLYRAAREPAVSGASGFTDVDSGAYYADAVAWAVSAGITEGKGEGLFAPGDTLTRQEGFTFLYRALGALGKSLPEGDISILNNFPDAASVAEWARSAAASLVSAGVVEGSDAGLNPTASLTRAEMAKMLDAVVNGL</sequence>
<keyword evidence="2" id="KW-0732">Signal</keyword>
<comment type="caution">
    <text evidence="4">The sequence shown here is derived from an EMBL/GenBank/DDBJ whole genome shotgun (WGS) entry which is preliminary data.</text>
</comment>
<feature type="domain" description="SLH" evidence="3">
    <location>
        <begin position="694"/>
        <end position="749"/>
    </location>
</feature>
<keyword evidence="1" id="KW-0677">Repeat</keyword>
<evidence type="ECO:0000256" key="2">
    <source>
        <dbReference type="SAM" id="SignalP"/>
    </source>
</evidence>
<reference evidence="4" key="2">
    <citation type="journal article" date="2021" name="PeerJ">
        <title>Extensive microbial diversity within the chicken gut microbiome revealed by metagenomics and culture.</title>
        <authorList>
            <person name="Gilroy R."/>
            <person name="Ravi A."/>
            <person name="Getino M."/>
            <person name="Pursley I."/>
            <person name="Horton D.L."/>
            <person name="Alikhan N.F."/>
            <person name="Baker D."/>
            <person name="Gharbi K."/>
            <person name="Hall N."/>
            <person name="Watson M."/>
            <person name="Adriaenssens E.M."/>
            <person name="Foster-Nyarko E."/>
            <person name="Jarju S."/>
            <person name="Secka A."/>
            <person name="Antonio M."/>
            <person name="Oren A."/>
            <person name="Chaudhuri R.R."/>
            <person name="La Ragione R."/>
            <person name="Hildebrand F."/>
            <person name="Pallen M.J."/>
        </authorList>
    </citation>
    <scope>NUCLEOTIDE SEQUENCE</scope>
    <source>
        <strain evidence="4">ChiHjej10B9-9673</strain>
    </source>
</reference>
<dbReference type="AlphaFoldDB" id="A0A9D1FFT8"/>
<evidence type="ECO:0000256" key="1">
    <source>
        <dbReference type="ARBA" id="ARBA00022737"/>
    </source>
</evidence>
<dbReference type="PANTHER" id="PTHR40446">
    <property type="entry name" value="N-ACETYLGLUCOSAMINE-1-PHOSPHODIESTER ALPHA-N-ACETYLGLUCOSAMINIDASE"/>
    <property type="match status" value="1"/>
</dbReference>
<accession>A0A9D1FFT8</accession>
<dbReference type="InterPro" id="IPR001119">
    <property type="entry name" value="SLH_dom"/>
</dbReference>
<dbReference type="Pfam" id="PF00395">
    <property type="entry name" value="SLH"/>
    <property type="match status" value="3"/>
</dbReference>